<name>A0A2P2R1Z2_RHIMU</name>
<reference evidence="2" key="1">
    <citation type="submission" date="2018-02" db="EMBL/GenBank/DDBJ databases">
        <title>Rhizophora mucronata_Transcriptome.</title>
        <authorList>
            <person name="Meera S.P."/>
            <person name="Sreeshan A."/>
            <person name="Augustine A."/>
        </authorList>
    </citation>
    <scope>NUCLEOTIDE SEQUENCE</scope>
    <source>
        <tissue evidence="2">Leaf</tissue>
    </source>
</reference>
<evidence type="ECO:0000313" key="2">
    <source>
        <dbReference type="EMBL" id="MBX73252.1"/>
    </source>
</evidence>
<dbReference type="EMBL" id="GGEC01092768">
    <property type="protein sequence ID" value="MBX73252.1"/>
    <property type="molecule type" value="Transcribed_RNA"/>
</dbReference>
<accession>A0A2P2R1Z2</accession>
<evidence type="ECO:0000256" key="1">
    <source>
        <dbReference type="SAM" id="MobiDB-lite"/>
    </source>
</evidence>
<feature type="region of interest" description="Disordered" evidence="1">
    <location>
        <begin position="1"/>
        <end position="22"/>
    </location>
</feature>
<sequence>MRILVLPTESTYSSQKRRTGKR</sequence>
<protein>
    <submittedName>
        <fullName evidence="2">Uncharacterized protein</fullName>
    </submittedName>
</protein>
<dbReference type="AlphaFoldDB" id="A0A2P2R1Z2"/>
<organism evidence="2">
    <name type="scientific">Rhizophora mucronata</name>
    <name type="common">Asiatic mangrove</name>
    <dbReference type="NCBI Taxonomy" id="61149"/>
    <lineage>
        <taxon>Eukaryota</taxon>
        <taxon>Viridiplantae</taxon>
        <taxon>Streptophyta</taxon>
        <taxon>Embryophyta</taxon>
        <taxon>Tracheophyta</taxon>
        <taxon>Spermatophyta</taxon>
        <taxon>Magnoliopsida</taxon>
        <taxon>eudicotyledons</taxon>
        <taxon>Gunneridae</taxon>
        <taxon>Pentapetalae</taxon>
        <taxon>rosids</taxon>
        <taxon>fabids</taxon>
        <taxon>Malpighiales</taxon>
        <taxon>Rhizophoraceae</taxon>
        <taxon>Rhizophora</taxon>
    </lineage>
</organism>
<proteinExistence type="predicted"/>